<name>A0A0S7BJH4_9CHLR</name>
<keyword evidence="1" id="KW-0472">Membrane</keyword>
<evidence type="ECO:0000313" key="3">
    <source>
        <dbReference type="Proteomes" id="UP000055060"/>
    </source>
</evidence>
<sequence length="74" mass="8029">MKPVRDMRKFASQTRTRLIAGGLGLVLIVGSTLIYIIYGPSAALLGLLCFLAGILPIGLVIGVLWLFEWISKRG</sequence>
<dbReference type="Proteomes" id="UP000055060">
    <property type="component" value="Unassembled WGS sequence"/>
</dbReference>
<dbReference type="STRING" id="360412.LARV_02530"/>
<proteinExistence type="predicted"/>
<dbReference type="AlphaFoldDB" id="A0A0S7BJH4"/>
<feature type="transmembrane region" description="Helical" evidence="1">
    <location>
        <begin position="20"/>
        <end position="38"/>
    </location>
</feature>
<dbReference type="EMBL" id="DF967972">
    <property type="protein sequence ID" value="GAP14755.1"/>
    <property type="molecule type" value="Genomic_DNA"/>
</dbReference>
<keyword evidence="1" id="KW-1133">Transmembrane helix</keyword>
<keyword evidence="1" id="KW-0812">Transmembrane</keyword>
<evidence type="ECO:0000313" key="2">
    <source>
        <dbReference type="EMBL" id="GAP14755.1"/>
    </source>
</evidence>
<keyword evidence="3" id="KW-1185">Reference proteome</keyword>
<protein>
    <submittedName>
        <fullName evidence="2">Uncharacterized protein</fullName>
    </submittedName>
</protein>
<dbReference type="RefSeq" id="WP_075073989.1">
    <property type="nucleotide sequence ID" value="NZ_DF967972.1"/>
</dbReference>
<reference evidence="2" key="1">
    <citation type="submission" date="2015-07" db="EMBL/GenBank/DDBJ databases">
        <title>Draft Genome Sequences of Anaerolinea thermolimosa IMO-1, Bellilinea caldifistulae GOMI-1, Leptolinea tardivitalis YMTK-2, Levilinea saccharolytica KIBI-1,Longilinea arvoryzae KOME-1, Previously Described as Members of the Anaerolineaceae (Chloroflexi).</title>
        <authorList>
            <person name="Sekiguchi Y."/>
            <person name="Ohashi A."/>
            <person name="Matsuura N."/>
            <person name="Tourlousse M.D."/>
        </authorList>
    </citation>
    <scope>NUCLEOTIDE SEQUENCE [LARGE SCALE GENOMIC DNA]</scope>
    <source>
        <strain evidence="2">KOME-1</strain>
    </source>
</reference>
<gene>
    <name evidence="2" type="ORF">LARV_02530</name>
</gene>
<accession>A0A0S7BJH4</accession>
<evidence type="ECO:0000256" key="1">
    <source>
        <dbReference type="SAM" id="Phobius"/>
    </source>
</evidence>
<organism evidence="2">
    <name type="scientific">Longilinea arvoryzae</name>
    <dbReference type="NCBI Taxonomy" id="360412"/>
    <lineage>
        <taxon>Bacteria</taxon>
        <taxon>Bacillati</taxon>
        <taxon>Chloroflexota</taxon>
        <taxon>Anaerolineae</taxon>
        <taxon>Anaerolineales</taxon>
        <taxon>Anaerolineaceae</taxon>
        <taxon>Longilinea</taxon>
    </lineage>
</organism>
<feature type="transmembrane region" description="Helical" evidence="1">
    <location>
        <begin position="44"/>
        <end position="67"/>
    </location>
</feature>